<dbReference type="EMBL" id="QOPC01000032">
    <property type="protein sequence ID" value="RCL37088.1"/>
    <property type="molecule type" value="Genomic_DNA"/>
</dbReference>
<name>A0A368BIF4_9GAMM</name>
<proteinExistence type="inferred from homology"/>
<protein>
    <submittedName>
        <fullName evidence="3">SDR family NAD(P)-dependent oxidoreductase</fullName>
    </submittedName>
</protein>
<dbReference type="AlphaFoldDB" id="A0A368BIF4"/>
<dbReference type="Proteomes" id="UP000253032">
    <property type="component" value="Unassembled WGS sequence"/>
</dbReference>
<accession>A0A368BIF4</accession>
<comment type="similarity">
    <text evidence="1">Belongs to the short-chain dehydrogenases/reductases (SDR) family.</text>
</comment>
<dbReference type="CDD" id="cd05233">
    <property type="entry name" value="SDR_c"/>
    <property type="match status" value="1"/>
</dbReference>
<organism evidence="3 4">
    <name type="scientific">SAR86 cluster bacterium</name>
    <dbReference type="NCBI Taxonomy" id="2030880"/>
    <lineage>
        <taxon>Bacteria</taxon>
        <taxon>Pseudomonadati</taxon>
        <taxon>Pseudomonadota</taxon>
        <taxon>Gammaproteobacteria</taxon>
        <taxon>SAR86 cluster</taxon>
    </lineage>
</organism>
<dbReference type="InterPro" id="IPR002347">
    <property type="entry name" value="SDR_fam"/>
</dbReference>
<evidence type="ECO:0000256" key="1">
    <source>
        <dbReference type="ARBA" id="ARBA00006484"/>
    </source>
</evidence>
<sequence>MSDNPVAIITGGSRGVGAAAAKMLSDNGWNVMITCSSSINEAKTVAKNCSNEASEVYAFQADVSNNDDCLATINKALEKWNRIDALVNNAGTTKFVWDHSDLNSLDADDFQNIYSVNVIGPFQMVKASKKYLLKSKNPCVVNVSSIGGTKGIGSSLAYASSKGALNTMTLSMARNLGPIRVNAVCPGFIEGEWLRKGMGPEMFEAVKLRVKTTTPLKKTCTPESVAEVIISLIEKSELVTGQLVTVDGGASLNL</sequence>
<dbReference type="Pfam" id="PF13561">
    <property type="entry name" value="adh_short_C2"/>
    <property type="match status" value="1"/>
</dbReference>
<dbReference type="SUPFAM" id="SSF51735">
    <property type="entry name" value="NAD(P)-binding Rossmann-fold domains"/>
    <property type="match status" value="1"/>
</dbReference>
<gene>
    <name evidence="3" type="ORF">DBW98_04505</name>
</gene>
<dbReference type="PROSITE" id="PS00061">
    <property type="entry name" value="ADH_SHORT"/>
    <property type="match status" value="1"/>
</dbReference>
<dbReference type="PRINTS" id="PR00081">
    <property type="entry name" value="GDHRDH"/>
</dbReference>
<dbReference type="FunFam" id="3.40.50.720:FF:000084">
    <property type="entry name" value="Short-chain dehydrogenase reductase"/>
    <property type="match status" value="1"/>
</dbReference>
<comment type="caution">
    <text evidence="3">The sequence shown here is derived from an EMBL/GenBank/DDBJ whole genome shotgun (WGS) entry which is preliminary data.</text>
</comment>
<dbReference type="Gene3D" id="3.40.50.720">
    <property type="entry name" value="NAD(P)-binding Rossmann-like Domain"/>
    <property type="match status" value="1"/>
</dbReference>
<keyword evidence="2" id="KW-0560">Oxidoreductase</keyword>
<dbReference type="PRINTS" id="PR00080">
    <property type="entry name" value="SDRFAMILY"/>
</dbReference>
<dbReference type="PANTHER" id="PTHR43639:SF1">
    <property type="entry name" value="SHORT-CHAIN DEHYDROGENASE_REDUCTASE FAMILY PROTEIN"/>
    <property type="match status" value="1"/>
</dbReference>
<dbReference type="InterPro" id="IPR020904">
    <property type="entry name" value="Sc_DH/Rdtase_CS"/>
</dbReference>
<evidence type="ECO:0000313" key="4">
    <source>
        <dbReference type="Proteomes" id="UP000253032"/>
    </source>
</evidence>
<dbReference type="PANTHER" id="PTHR43639">
    <property type="entry name" value="OXIDOREDUCTASE, SHORT-CHAIN DEHYDROGENASE/REDUCTASE FAMILY (AFU_ORTHOLOGUE AFUA_5G02870)"/>
    <property type="match status" value="1"/>
</dbReference>
<reference evidence="3 4" key="1">
    <citation type="journal article" date="2018" name="Microbiome">
        <title>Fine metagenomic profile of the Mediterranean stratified and mixed water columns revealed by assembly and recruitment.</title>
        <authorList>
            <person name="Haro-Moreno J.M."/>
            <person name="Lopez-Perez M."/>
            <person name="De La Torre J.R."/>
            <person name="Picazo A."/>
            <person name="Camacho A."/>
            <person name="Rodriguez-Valera F."/>
        </authorList>
    </citation>
    <scope>NUCLEOTIDE SEQUENCE [LARGE SCALE GENOMIC DNA]</scope>
    <source>
        <strain evidence="3">MED-G84</strain>
    </source>
</reference>
<dbReference type="GO" id="GO:0016491">
    <property type="term" value="F:oxidoreductase activity"/>
    <property type="evidence" value="ECO:0007669"/>
    <property type="project" value="UniProtKB-KW"/>
</dbReference>
<evidence type="ECO:0000313" key="3">
    <source>
        <dbReference type="EMBL" id="RCL37088.1"/>
    </source>
</evidence>
<evidence type="ECO:0000256" key="2">
    <source>
        <dbReference type="ARBA" id="ARBA00023002"/>
    </source>
</evidence>
<dbReference type="InterPro" id="IPR036291">
    <property type="entry name" value="NAD(P)-bd_dom_sf"/>
</dbReference>